<evidence type="ECO:0000313" key="3">
    <source>
        <dbReference type="EMBL" id="ERN51867.1"/>
    </source>
</evidence>
<keyword evidence="1" id="KW-0472">Membrane</keyword>
<feature type="transmembrane region" description="Helical" evidence="1">
    <location>
        <begin position="51"/>
        <end position="71"/>
    </location>
</feature>
<dbReference type="PRINTS" id="PR01758">
    <property type="entry name" value="CAPSULEPROTB"/>
</dbReference>
<dbReference type="GO" id="GO:0016881">
    <property type="term" value="F:acid-amino acid ligase activity"/>
    <property type="evidence" value="ECO:0007669"/>
    <property type="project" value="InterPro"/>
</dbReference>
<dbReference type="PATRIC" id="fig|1188261.3.peg.3255"/>
<evidence type="ECO:0000259" key="2">
    <source>
        <dbReference type="Pfam" id="PF08245"/>
    </source>
</evidence>
<keyword evidence="1" id="KW-1133">Transmembrane helix</keyword>
<dbReference type="InterPro" id="IPR013221">
    <property type="entry name" value="Mur_ligase_cen"/>
</dbReference>
<feature type="domain" description="Mur ligase central" evidence="2">
    <location>
        <begin position="92"/>
        <end position="254"/>
    </location>
</feature>
<dbReference type="InterPro" id="IPR036565">
    <property type="entry name" value="Mur-like_cat_sf"/>
</dbReference>
<name>U6SKI0_9BACI</name>
<dbReference type="NCBIfam" id="TIGR04012">
    <property type="entry name" value="poly_gGlu_PgsB"/>
    <property type="match status" value="1"/>
</dbReference>
<dbReference type="GO" id="GO:0045227">
    <property type="term" value="P:capsule polysaccharide biosynthetic process"/>
    <property type="evidence" value="ECO:0007669"/>
    <property type="project" value="InterPro"/>
</dbReference>
<sequence>MDGQPKGQSFDYNVLWQAIVHEYFKFVSFRGRGAYCTTKCPAMVKKNRKEVYEMAFIPISIFVIFILVLGIREKIIHKRNIDSIPVRVNINGIRGKSTVTRLVTGVITETGKRTIGKTTGTSARMIYWNKKEEKPIKRRLEGPNIREQRIVVKEAADLDAEVLVSECMAVNPDYQITFQEEMVQANIGVIVNVLEDHMDVMGPTLDEVAQAFVATIPYNGHLIITESPYTDYYKEIAKKRNTKVIVADNSRISEAFLKQFEYMVFPENASLALAVAEALGIDEETAFRGMLNAHPDPGAMRIIPMDDHSNQTSYFVNGFAANDAASTINIWKRVELLGYPTKHPVIIMNCREDRVERTEQFARDVLPHIEMDKLVVIGESVSPIVDAFEDGLIPANEIVNFEGASTDEIADYLYDVMASTTIYGVGNIHGAAEPLIEKLNQCKVKRLAS</sequence>
<dbReference type="EMBL" id="ATAE01000042">
    <property type="protein sequence ID" value="ERN51867.1"/>
    <property type="molecule type" value="Genomic_DNA"/>
</dbReference>
<comment type="caution">
    <text evidence="3">The sequence shown here is derived from an EMBL/GenBank/DDBJ whole genome shotgun (WGS) entry which is preliminary data.</text>
</comment>
<dbReference type="Pfam" id="PF08245">
    <property type="entry name" value="Mur_ligase_M"/>
    <property type="match status" value="1"/>
</dbReference>
<dbReference type="SUPFAM" id="SSF53623">
    <property type="entry name" value="MurD-like peptide ligases, catalytic domain"/>
    <property type="match status" value="1"/>
</dbReference>
<dbReference type="PANTHER" id="PTHR43445">
    <property type="entry name" value="UDP-N-ACETYLMURAMATE--L-ALANINE LIGASE-RELATED"/>
    <property type="match status" value="1"/>
</dbReference>
<dbReference type="InterPro" id="IPR008337">
    <property type="entry name" value="Capsule_biosynth_CapB"/>
</dbReference>
<evidence type="ECO:0000313" key="4">
    <source>
        <dbReference type="Proteomes" id="UP000017170"/>
    </source>
</evidence>
<gene>
    <name evidence="3" type="ORF">A33I_18825</name>
</gene>
<dbReference type="GO" id="GO:0005524">
    <property type="term" value="F:ATP binding"/>
    <property type="evidence" value="ECO:0007669"/>
    <property type="project" value="InterPro"/>
</dbReference>
<dbReference type="PANTHER" id="PTHR43445:SF1">
    <property type="entry name" value="PGA SYNTHASE CAPB"/>
    <property type="match status" value="1"/>
</dbReference>
<dbReference type="GO" id="GO:0016020">
    <property type="term" value="C:membrane"/>
    <property type="evidence" value="ECO:0007669"/>
    <property type="project" value="InterPro"/>
</dbReference>
<keyword evidence="4" id="KW-1185">Reference proteome</keyword>
<organism evidence="3 4">
    <name type="scientific">Alkalihalophilus marmarensis DSM 21297</name>
    <dbReference type="NCBI Taxonomy" id="1188261"/>
    <lineage>
        <taxon>Bacteria</taxon>
        <taxon>Bacillati</taxon>
        <taxon>Bacillota</taxon>
        <taxon>Bacilli</taxon>
        <taxon>Bacillales</taxon>
        <taxon>Bacillaceae</taxon>
        <taxon>Alkalihalophilus</taxon>
    </lineage>
</organism>
<keyword evidence="1" id="KW-0812">Transmembrane</keyword>
<accession>U6SKI0</accession>
<proteinExistence type="predicted"/>
<dbReference type="Proteomes" id="UP000017170">
    <property type="component" value="Unassembled WGS sequence"/>
</dbReference>
<dbReference type="AlphaFoldDB" id="U6SKI0"/>
<dbReference type="Gene3D" id="3.40.1190.10">
    <property type="entry name" value="Mur-like, catalytic domain"/>
    <property type="match status" value="1"/>
</dbReference>
<protein>
    <submittedName>
        <fullName evidence="3">Capsular polysaccharide biosynthesis protein</fullName>
    </submittedName>
</protein>
<reference evidence="3 4" key="1">
    <citation type="journal article" date="2013" name="Genome Announc.">
        <title>Genome Sequence of the Extreme Obligate Alkaliphile Bacillus marmarensis Strain DSM 21297.</title>
        <authorList>
            <person name="Wernick D.G."/>
            <person name="Choi K.Y."/>
            <person name="Tat C.A."/>
            <person name="Lafontaine Rivera J.G."/>
            <person name="Liao J.C."/>
        </authorList>
    </citation>
    <scope>NUCLEOTIDE SEQUENCE [LARGE SCALE GENOMIC DNA]</scope>
    <source>
        <strain evidence="3 4">DSM 21297</strain>
    </source>
</reference>
<evidence type="ECO:0000256" key="1">
    <source>
        <dbReference type="SAM" id="Phobius"/>
    </source>
</evidence>
<dbReference type="InterPro" id="IPR050061">
    <property type="entry name" value="MurCDEF_pg_biosynth"/>
</dbReference>